<dbReference type="HOGENOM" id="CLU_2457685_0_0_1"/>
<evidence type="ECO:0000256" key="1">
    <source>
        <dbReference type="ARBA" id="ARBA00010617"/>
    </source>
</evidence>
<dbReference type="EMBL" id="CAEY01001799">
    <property type="status" value="NOT_ANNOTATED_CDS"/>
    <property type="molecule type" value="Genomic_DNA"/>
</dbReference>
<dbReference type="SUPFAM" id="SSF48264">
    <property type="entry name" value="Cytochrome P450"/>
    <property type="match status" value="1"/>
</dbReference>
<keyword evidence="4" id="KW-0503">Monooxygenase</keyword>
<name>T1K721_TETUR</name>
<keyword evidence="6" id="KW-1185">Reference proteome</keyword>
<accession>T1K721</accession>
<keyword evidence="3" id="KW-0408">Iron</keyword>
<evidence type="ECO:0008006" key="7">
    <source>
        <dbReference type="Google" id="ProtNLM"/>
    </source>
</evidence>
<dbReference type="Pfam" id="PF00067">
    <property type="entry name" value="p450"/>
    <property type="match status" value="1"/>
</dbReference>
<evidence type="ECO:0000256" key="2">
    <source>
        <dbReference type="ARBA" id="ARBA00022723"/>
    </source>
</evidence>
<reference evidence="6" key="1">
    <citation type="submission" date="2011-08" db="EMBL/GenBank/DDBJ databases">
        <authorList>
            <person name="Rombauts S."/>
        </authorList>
    </citation>
    <scope>NUCLEOTIDE SEQUENCE</scope>
    <source>
        <strain evidence="6">London</strain>
    </source>
</reference>
<protein>
    <recommendedName>
        <fullName evidence="7">Cytochrome P450</fullName>
    </recommendedName>
</protein>
<dbReference type="AlphaFoldDB" id="T1K721"/>
<dbReference type="eggNOG" id="KOG0156">
    <property type="taxonomic scope" value="Eukaryota"/>
</dbReference>
<dbReference type="InterPro" id="IPR036396">
    <property type="entry name" value="Cyt_P450_sf"/>
</dbReference>
<evidence type="ECO:0000313" key="6">
    <source>
        <dbReference type="Proteomes" id="UP000015104"/>
    </source>
</evidence>
<dbReference type="InterPro" id="IPR001128">
    <property type="entry name" value="Cyt_P450"/>
</dbReference>
<comment type="similarity">
    <text evidence="1">Belongs to the cytochrome P450 family.</text>
</comment>
<proteinExistence type="inferred from homology"/>
<dbReference type="GO" id="GO:0020037">
    <property type="term" value="F:heme binding"/>
    <property type="evidence" value="ECO:0007669"/>
    <property type="project" value="InterPro"/>
</dbReference>
<keyword evidence="2" id="KW-0479">Metal-binding</keyword>
<organism evidence="5 6">
    <name type="scientific">Tetranychus urticae</name>
    <name type="common">Two-spotted spider mite</name>
    <dbReference type="NCBI Taxonomy" id="32264"/>
    <lineage>
        <taxon>Eukaryota</taxon>
        <taxon>Metazoa</taxon>
        <taxon>Ecdysozoa</taxon>
        <taxon>Arthropoda</taxon>
        <taxon>Chelicerata</taxon>
        <taxon>Arachnida</taxon>
        <taxon>Acari</taxon>
        <taxon>Acariformes</taxon>
        <taxon>Trombidiformes</taxon>
        <taxon>Prostigmata</taxon>
        <taxon>Eleutherengona</taxon>
        <taxon>Raphignathae</taxon>
        <taxon>Tetranychoidea</taxon>
        <taxon>Tetranychidae</taxon>
        <taxon>Tetranychus</taxon>
    </lineage>
</organism>
<dbReference type="PANTHER" id="PTHR24300:SF375">
    <property type="entry name" value="CYTOCHROME P450 FAMILY"/>
    <property type="match status" value="1"/>
</dbReference>
<dbReference type="PANTHER" id="PTHR24300">
    <property type="entry name" value="CYTOCHROME P450 508A4-RELATED"/>
    <property type="match status" value="1"/>
</dbReference>
<dbReference type="GO" id="GO:0016712">
    <property type="term" value="F:oxidoreductase activity, acting on paired donors, with incorporation or reduction of molecular oxygen, reduced flavin or flavoprotein as one donor, and incorporation of one atom of oxygen"/>
    <property type="evidence" value="ECO:0007669"/>
    <property type="project" value="TreeGrafter"/>
</dbReference>
<dbReference type="EnsemblMetazoa" id="tetur06g02620.1">
    <property type="protein sequence ID" value="tetur06g02620.1"/>
    <property type="gene ID" value="tetur06g02620"/>
</dbReference>
<evidence type="ECO:0000313" key="5">
    <source>
        <dbReference type="EnsemblMetazoa" id="tetur06g02620.1"/>
    </source>
</evidence>
<dbReference type="Gene3D" id="1.10.630.10">
    <property type="entry name" value="Cytochrome P450"/>
    <property type="match status" value="1"/>
</dbReference>
<dbReference type="GO" id="GO:0005737">
    <property type="term" value="C:cytoplasm"/>
    <property type="evidence" value="ECO:0007669"/>
    <property type="project" value="TreeGrafter"/>
</dbReference>
<dbReference type="GO" id="GO:0006082">
    <property type="term" value="P:organic acid metabolic process"/>
    <property type="evidence" value="ECO:0007669"/>
    <property type="project" value="TreeGrafter"/>
</dbReference>
<keyword evidence="4" id="KW-0560">Oxidoreductase</keyword>
<reference evidence="5" key="2">
    <citation type="submission" date="2015-06" db="UniProtKB">
        <authorList>
            <consortium name="EnsemblMetazoa"/>
        </authorList>
    </citation>
    <scope>IDENTIFICATION</scope>
</reference>
<dbReference type="GO" id="GO:0005506">
    <property type="term" value="F:iron ion binding"/>
    <property type="evidence" value="ECO:0007669"/>
    <property type="project" value="InterPro"/>
</dbReference>
<dbReference type="GO" id="GO:0006805">
    <property type="term" value="P:xenobiotic metabolic process"/>
    <property type="evidence" value="ECO:0007669"/>
    <property type="project" value="TreeGrafter"/>
</dbReference>
<dbReference type="Proteomes" id="UP000015104">
    <property type="component" value="Unassembled WGS sequence"/>
</dbReference>
<sequence length="89" mass="10198">MSGEPWRQQRRVALTILRNVGLGKSTLEDKIKEEIDFFIESLKSIHGTKVDFNEFIGSSVANNVSILMFGHRFEISESQLQKGKKYLPK</sequence>
<evidence type="ECO:0000256" key="3">
    <source>
        <dbReference type="ARBA" id="ARBA00023004"/>
    </source>
</evidence>
<dbReference type="InterPro" id="IPR050182">
    <property type="entry name" value="Cytochrome_P450_fam2"/>
</dbReference>
<evidence type="ECO:0000256" key="4">
    <source>
        <dbReference type="ARBA" id="ARBA00023033"/>
    </source>
</evidence>